<feature type="transmembrane region" description="Helical" evidence="2">
    <location>
        <begin position="262"/>
        <end position="288"/>
    </location>
</feature>
<keyword evidence="2" id="KW-0812">Transmembrane</keyword>
<comment type="caution">
    <text evidence="3">The sequence shown here is derived from an EMBL/GenBank/DDBJ whole genome shotgun (WGS) entry which is preliminary data.</text>
</comment>
<sequence>MTDYPVRLQAQPDPAVSRWLWLVKWLLAIPHYILLFFLWIGFSVLTLVAFFAVLFTGRYPRALFDFNVGVLRWTWRVGFYAYSALGTDRYPPFTLDDVPDYPARLQVEYPEQLSHGLVLVKWLLAIPHLLVIAILLGGGPYLTTRVNDTAAMIQGGGLLGLLVLIAAVALLFTTRYPRDLFNLIVGFNRWVYRVAGYFFLMTDKYPPFRLDQGPGDEPETPEAESLPTATTATTTYPVTAAASEPPVAELEPQRRSWTAGRVIGVVAGSLLLLLGIGLVPAGGVALWYDQTARDSGGFVNTDAHRFNTVGYAISSEPGALTYDGPDWVMERVIGDVRVTATNDNAKPVFLGIASTSDAESYLTGVQHSVVTQLDSAPVQASYRMRLGLAPRTQPGSETFWIERAEGPGQQVVTWQPRAGNWSVVVMNADGSRVVAADLTVGATLPWLDDLAFWLIGLGLLTLLGGALLISLAVRRPQRKPEPVPVS</sequence>
<dbReference type="AlphaFoldDB" id="A0A561BSG5"/>
<dbReference type="InterPro" id="IPR025498">
    <property type="entry name" value="DUF4389"/>
</dbReference>
<feature type="transmembrane region" description="Helical" evidence="2">
    <location>
        <begin position="29"/>
        <end position="55"/>
    </location>
</feature>
<gene>
    <name evidence="3" type="ORF">FB561_2881</name>
</gene>
<evidence type="ECO:0000313" key="4">
    <source>
        <dbReference type="Proteomes" id="UP000318380"/>
    </source>
</evidence>
<evidence type="ECO:0000256" key="1">
    <source>
        <dbReference type="SAM" id="MobiDB-lite"/>
    </source>
</evidence>
<name>A0A561BSG5_9ACTN</name>
<dbReference type="EMBL" id="VIVK01000001">
    <property type="protein sequence ID" value="TWD81759.1"/>
    <property type="molecule type" value="Genomic_DNA"/>
</dbReference>
<protein>
    <submittedName>
        <fullName evidence="3">Uncharacterized protein DUF4389</fullName>
    </submittedName>
</protein>
<keyword evidence="4" id="KW-1185">Reference proteome</keyword>
<dbReference type="Pfam" id="PF14333">
    <property type="entry name" value="DUF4389"/>
    <property type="match status" value="2"/>
</dbReference>
<feature type="transmembrane region" description="Helical" evidence="2">
    <location>
        <begin position="122"/>
        <end position="143"/>
    </location>
</feature>
<organism evidence="3 4">
    <name type="scientific">Kribbella amoyensis</name>
    <dbReference type="NCBI Taxonomy" id="996641"/>
    <lineage>
        <taxon>Bacteria</taxon>
        <taxon>Bacillati</taxon>
        <taxon>Actinomycetota</taxon>
        <taxon>Actinomycetes</taxon>
        <taxon>Propionibacteriales</taxon>
        <taxon>Kribbellaceae</taxon>
        <taxon>Kribbella</taxon>
    </lineage>
</organism>
<keyword evidence="2" id="KW-0472">Membrane</keyword>
<dbReference type="Proteomes" id="UP000318380">
    <property type="component" value="Unassembled WGS sequence"/>
</dbReference>
<dbReference type="OrthoDB" id="156718at2"/>
<evidence type="ECO:0000313" key="3">
    <source>
        <dbReference type="EMBL" id="TWD81759.1"/>
    </source>
</evidence>
<dbReference type="RefSeq" id="WP_145806866.1">
    <property type="nucleotide sequence ID" value="NZ_VIVK01000001.1"/>
</dbReference>
<accession>A0A561BSG5</accession>
<proteinExistence type="predicted"/>
<evidence type="ECO:0000256" key="2">
    <source>
        <dbReference type="SAM" id="Phobius"/>
    </source>
</evidence>
<reference evidence="3 4" key="1">
    <citation type="submission" date="2019-06" db="EMBL/GenBank/DDBJ databases">
        <title>Sequencing the genomes of 1000 actinobacteria strains.</title>
        <authorList>
            <person name="Klenk H.-P."/>
        </authorList>
    </citation>
    <scope>NUCLEOTIDE SEQUENCE [LARGE SCALE GENOMIC DNA]</scope>
    <source>
        <strain evidence="3 4">DSM 24683</strain>
    </source>
</reference>
<feature type="region of interest" description="Disordered" evidence="1">
    <location>
        <begin position="210"/>
        <end position="231"/>
    </location>
</feature>
<keyword evidence="2" id="KW-1133">Transmembrane helix</keyword>
<feature type="transmembrane region" description="Helical" evidence="2">
    <location>
        <begin position="450"/>
        <end position="473"/>
    </location>
</feature>
<feature type="transmembrane region" description="Helical" evidence="2">
    <location>
        <begin position="155"/>
        <end position="174"/>
    </location>
</feature>